<evidence type="ECO:0000256" key="14">
    <source>
        <dbReference type="ARBA" id="ARBA00022989"/>
    </source>
</evidence>
<dbReference type="GO" id="GO:0005524">
    <property type="term" value="F:ATP binding"/>
    <property type="evidence" value="ECO:0007669"/>
    <property type="project" value="UniProtKB-KW"/>
</dbReference>
<keyword evidence="6" id="KW-0808">Transferase</keyword>
<dbReference type="GO" id="GO:0016787">
    <property type="term" value="F:hydrolase activity"/>
    <property type="evidence" value="ECO:0007669"/>
    <property type="project" value="UniProtKB-KW"/>
</dbReference>
<name>T1EGG6_HELRO</name>
<keyword evidence="9" id="KW-0547">Nucleotide-binding</keyword>
<protein>
    <recommendedName>
        <fullName evidence="3">non-specific serine/threonine protein kinase</fullName>
        <ecNumber evidence="3">2.7.11.1</ecNumber>
    </recommendedName>
</protein>
<dbReference type="PROSITE" id="PS50011">
    <property type="entry name" value="PROTEIN_KINASE_DOM"/>
    <property type="match status" value="1"/>
</dbReference>
<evidence type="ECO:0000313" key="24">
    <source>
        <dbReference type="EnsemblMetazoa" id="HelroP116619"/>
    </source>
</evidence>
<dbReference type="GO" id="GO:0005783">
    <property type="term" value="C:endoplasmic reticulum"/>
    <property type="evidence" value="ECO:0000318"/>
    <property type="project" value="GO_Central"/>
</dbReference>
<keyword evidence="14 19" id="KW-1133">Transmembrane helix</keyword>
<dbReference type="InterPro" id="IPR008271">
    <property type="entry name" value="Ser/Thr_kinase_AS"/>
</dbReference>
<feature type="domain" description="Protein kinase" evidence="21">
    <location>
        <begin position="503"/>
        <end position="762"/>
    </location>
</feature>
<dbReference type="KEGG" id="hro:HELRODRAFT_116619"/>
<evidence type="ECO:0000256" key="10">
    <source>
        <dbReference type="ARBA" id="ARBA00022777"/>
    </source>
</evidence>
<dbReference type="GO" id="GO:0004674">
    <property type="term" value="F:protein serine/threonine kinase activity"/>
    <property type="evidence" value="ECO:0000318"/>
    <property type="project" value="GO_Central"/>
</dbReference>
<dbReference type="RefSeq" id="XP_009031853.1">
    <property type="nucleotide sequence ID" value="XM_009033605.1"/>
</dbReference>
<reference evidence="24" key="3">
    <citation type="submission" date="2015-06" db="UniProtKB">
        <authorList>
            <consortium name="EnsemblMetazoa"/>
        </authorList>
    </citation>
    <scope>IDENTIFICATION</scope>
</reference>
<dbReference type="EnsemblMetazoa" id="HelroT116619">
    <property type="protein sequence ID" value="HelroP116619"/>
    <property type="gene ID" value="HelroG116619"/>
</dbReference>
<comment type="cofactor">
    <cofactor evidence="1">
        <name>Mg(2+)</name>
        <dbReference type="ChEBI" id="CHEBI:18420"/>
    </cofactor>
</comment>
<dbReference type="InterPro" id="IPR011047">
    <property type="entry name" value="Quinoprotein_ADH-like_sf"/>
</dbReference>
<evidence type="ECO:0000259" key="22">
    <source>
        <dbReference type="PROSITE" id="PS51392"/>
    </source>
</evidence>
<dbReference type="InterPro" id="IPR018391">
    <property type="entry name" value="PQQ_b-propeller_rpt"/>
</dbReference>
<accession>T1EGG6</accession>
<evidence type="ECO:0000256" key="17">
    <source>
        <dbReference type="ARBA" id="ARBA00047899"/>
    </source>
</evidence>
<dbReference type="InParanoid" id="T1EGG6"/>
<keyword evidence="5" id="KW-0597">Phosphoprotein</keyword>
<evidence type="ECO:0000256" key="18">
    <source>
        <dbReference type="ARBA" id="ARBA00048679"/>
    </source>
</evidence>
<dbReference type="AlphaFoldDB" id="T1EGG6"/>
<keyword evidence="25" id="KW-1185">Reference proteome</keyword>
<dbReference type="GO" id="GO:0080090">
    <property type="term" value="P:regulation of primary metabolic process"/>
    <property type="evidence" value="ECO:0007669"/>
    <property type="project" value="UniProtKB-ARBA"/>
</dbReference>
<evidence type="ECO:0000256" key="11">
    <source>
        <dbReference type="ARBA" id="ARBA00022801"/>
    </source>
</evidence>
<evidence type="ECO:0000256" key="16">
    <source>
        <dbReference type="ARBA" id="ARBA00023268"/>
    </source>
</evidence>
<dbReference type="FunFam" id="1.10.510.10:FF:001420">
    <property type="entry name" value="Serine/threonine-protein kinase ppk4"/>
    <property type="match status" value="1"/>
</dbReference>
<dbReference type="EC" id="2.7.11.1" evidence="3"/>
<dbReference type="GO" id="GO:0051082">
    <property type="term" value="F:unfolded protein binding"/>
    <property type="evidence" value="ECO:0000318"/>
    <property type="project" value="GO_Central"/>
</dbReference>
<dbReference type="Gene3D" id="1.20.1440.180">
    <property type="entry name" value="KEN domain"/>
    <property type="match status" value="1"/>
</dbReference>
<keyword evidence="7 19" id="KW-0812">Transmembrane</keyword>
<dbReference type="PANTHER" id="PTHR13954">
    <property type="entry name" value="IRE1-RELATED"/>
    <property type="match status" value="1"/>
</dbReference>
<comment type="catalytic activity">
    <reaction evidence="18">
        <text>L-seryl-[protein] + ATP = O-phospho-L-seryl-[protein] + ADP + H(+)</text>
        <dbReference type="Rhea" id="RHEA:17989"/>
        <dbReference type="Rhea" id="RHEA-COMP:9863"/>
        <dbReference type="Rhea" id="RHEA-COMP:11604"/>
        <dbReference type="ChEBI" id="CHEBI:15378"/>
        <dbReference type="ChEBI" id="CHEBI:29999"/>
        <dbReference type="ChEBI" id="CHEBI:30616"/>
        <dbReference type="ChEBI" id="CHEBI:83421"/>
        <dbReference type="ChEBI" id="CHEBI:456216"/>
        <dbReference type="EC" id="2.7.11.1"/>
    </reaction>
</comment>
<evidence type="ECO:0000256" key="4">
    <source>
        <dbReference type="ARBA" id="ARBA00022527"/>
    </source>
</evidence>
<evidence type="ECO:0000256" key="20">
    <source>
        <dbReference type="SAM" id="SignalP"/>
    </source>
</evidence>
<evidence type="ECO:0000313" key="25">
    <source>
        <dbReference type="Proteomes" id="UP000015101"/>
    </source>
</evidence>
<dbReference type="STRING" id="6412.T1EGG6"/>
<feature type="transmembrane region" description="Helical" evidence="19">
    <location>
        <begin position="428"/>
        <end position="449"/>
    </location>
</feature>
<dbReference type="eggNOG" id="KOG1027">
    <property type="taxonomic scope" value="Eukaryota"/>
</dbReference>
<dbReference type="GO" id="GO:0004521">
    <property type="term" value="F:RNA endonuclease activity"/>
    <property type="evidence" value="ECO:0000318"/>
    <property type="project" value="GO_Central"/>
</dbReference>
<evidence type="ECO:0000313" key="23">
    <source>
        <dbReference type="EMBL" id="ESN90088.1"/>
    </source>
</evidence>
<dbReference type="GO" id="GO:0005789">
    <property type="term" value="C:endoplasmic reticulum membrane"/>
    <property type="evidence" value="ECO:0007669"/>
    <property type="project" value="UniProtKB-SubCell"/>
</dbReference>
<evidence type="ECO:0000256" key="5">
    <source>
        <dbReference type="ARBA" id="ARBA00022553"/>
    </source>
</evidence>
<evidence type="ECO:0000256" key="7">
    <source>
        <dbReference type="ARBA" id="ARBA00022692"/>
    </source>
</evidence>
<dbReference type="PROSITE" id="PS00108">
    <property type="entry name" value="PROTEIN_KINASE_ST"/>
    <property type="match status" value="1"/>
</dbReference>
<dbReference type="FunFam" id="3.30.200.20:FF:000077">
    <property type="entry name" value="Putative Serine/threonine-protein kinase/endoribonuclease IRE1"/>
    <property type="match status" value="1"/>
</dbReference>
<dbReference type="GO" id="GO:0010468">
    <property type="term" value="P:regulation of gene expression"/>
    <property type="evidence" value="ECO:0007669"/>
    <property type="project" value="UniProtKB-ARBA"/>
</dbReference>
<keyword evidence="11" id="KW-0378">Hydrolase</keyword>
<dbReference type="CTD" id="20195668"/>
<feature type="chain" id="PRO_5010979852" description="non-specific serine/threonine protein kinase" evidence="20">
    <location>
        <begin position="20"/>
        <end position="891"/>
    </location>
</feature>
<dbReference type="Proteomes" id="UP000015101">
    <property type="component" value="Unassembled WGS sequence"/>
</dbReference>
<reference evidence="25" key="1">
    <citation type="submission" date="2012-12" db="EMBL/GenBank/DDBJ databases">
        <authorList>
            <person name="Hellsten U."/>
            <person name="Grimwood J."/>
            <person name="Chapman J.A."/>
            <person name="Shapiro H."/>
            <person name="Aerts A."/>
            <person name="Otillar R.P."/>
            <person name="Terry A.Y."/>
            <person name="Boore J.L."/>
            <person name="Simakov O."/>
            <person name="Marletaz F."/>
            <person name="Cho S.-J."/>
            <person name="Edsinger-Gonzales E."/>
            <person name="Havlak P."/>
            <person name="Kuo D.-H."/>
            <person name="Larsson T."/>
            <person name="Lv J."/>
            <person name="Arendt D."/>
            <person name="Savage R."/>
            <person name="Osoegawa K."/>
            <person name="de Jong P."/>
            <person name="Lindberg D.R."/>
            <person name="Seaver E.C."/>
            <person name="Weisblat D.A."/>
            <person name="Putnam N.H."/>
            <person name="Grigoriev I.V."/>
            <person name="Rokhsar D.S."/>
        </authorList>
    </citation>
    <scope>NUCLEOTIDE SEQUENCE</scope>
</reference>
<dbReference type="SMART" id="SM00580">
    <property type="entry name" value="PUG"/>
    <property type="match status" value="1"/>
</dbReference>
<dbReference type="Gene3D" id="2.130.10.10">
    <property type="entry name" value="YVTN repeat-like/Quinoprotein amine dehydrogenase"/>
    <property type="match status" value="1"/>
</dbReference>
<feature type="domain" description="KEN" evidence="22">
    <location>
        <begin position="765"/>
        <end position="891"/>
    </location>
</feature>
<evidence type="ECO:0000256" key="2">
    <source>
        <dbReference type="ARBA" id="ARBA00004115"/>
    </source>
</evidence>
<dbReference type="Pfam" id="PF00069">
    <property type="entry name" value="Pkinase"/>
    <property type="match status" value="1"/>
</dbReference>
<evidence type="ECO:0000259" key="21">
    <source>
        <dbReference type="PROSITE" id="PS50011"/>
    </source>
</evidence>
<dbReference type="Pfam" id="PF06479">
    <property type="entry name" value="Ribonuc_2-5A"/>
    <property type="match status" value="1"/>
</dbReference>
<evidence type="ECO:0000256" key="8">
    <source>
        <dbReference type="ARBA" id="ARBA00022729"/>
    </source>
</evidence>
<evidence type="ECO:0000256" key="6">
    <source>
        <dbReference type="ARBA" id="ARBA00022679"/>
    </source>
</evidence>
<dbReference type="GO" id="GO:0006397">
    <property type="term" value="P:mRNA processing"/>
    <property type="evidence" value="ECO:0007669"/>
    <property type="project" value="InterPro"/>
</dbReference>
<feature type="signal peptide" evidence="20">
    <location>
        <begin position="1"/>
        <end position="19"/>
    </location>
</feature>
<dbReference type="OrthoDB" id="63989at2759"/>
<dbReference type="InterPro" id="IPR010513">
    <property type="entry name" value="KEN_dom"/>
</dbReference>
<keyword evidence="8 20" id="KW-0732">Signal</keyword>
<evidence type="ECO:0000256" key="19">
    <source>
        <dbReference type="SAM" id="Phobius"/>
    </source>
</evidence>
<dbReference type="OMA" id="TCPLEMQ"/>
<keyword evidence="10" id="KW-0418">Kinase</keyword>
<reference evidence="23 25" key="2">
    <citation type="journal article" date="2013" name="Nature">
        <title>Insights into bilaterian evolution from three spiralian genomes.</title>
        <authorList>
            <person name="Simakov O."/>
            <person name="Marletaz F."/>
            <person name="Cho S.J."/>
            <person name="Edsinger-Gonzales E."/>
            <person name="Havlak P."/>
            <person name="Hellsten U."/>
            <person name="Kuo D.H."/>
            <person name="Larsson T."/>
            <person name="Lv J."/>
            <person name="Arendt D."/>
            <person name="Savage R."/>
            <person name="Osoegawa K."/>
            <person name="de Jong P."/>
            <person name="Grimwood J."/>
            <person name="Chapman J.A."/>
            <person name="Shapiro H."/>
            <person name="Aerts A."/>
            <person name="Otillar R.P."/>
            <person name="Terry A.Y."/>
            <person name="Boore J.L."/>
            <person name="Grigoriev I.V."/>
            <person name="Lindberg D.R."/>
            <person name="Seaver E.C."/>
            <person name="Weisblat D.A."/>
            <person name="Putnam N.H."/>
            <person name="Rokhsar D.S."/>
        </authorList>
    </citation>
    <scope>NUCLEOTIDE SEQUENCE</scope>
</reference>
<dbReference type="PANTHER" id="PTHR13954:SF6">
    <property type="entry name" value="NON-SPECIFIC SERINE_THREONINE PROTEIN KINASE"/>
    <property type="match status" value="1"/>
</dbReference>
<keyword evidence="4" id="KW-0723">Serine/threonine-protein kinase</keyword>
<dbReference type="EMBL" id="KB097778">
    <property type="protein sequence ID" value="ESN90088.1"/>
    <property type="molecule type" value="Genomic_DNA"/>
</dbReference>
<keyword evidence="13" id="KW-0067">ATP-binding</keyword>
<proteinExistence type="predicted"/>
<evidence type="ECO:0000256" key="9">
    <source>
        <dbReference type="ARBA" id="ARBA00022741"/>
    </source>
</evidence>
<dbReference type="PROSITE" id="PS51392">
    <property type="entry name" value="KEN"/>
    <property type="match status" value="1"/>
</dbReference>
<dbReference type="FunCoup" id="T1EGG6">
    <property type="interactions" value="368"/>
</dbReference>
<dbReference type="SMART" id="SM00220">
    <property type="entry name" value="S_TKc"/>
    <property type="match status" value="1"/>
</dbReference>
<dbReference type="Gene3D" id="3.30.200.20">
    <property type="entry name" value="Phosphorylase Kinase, domain 1"/>
    <property type="match status" value="1"/>
</dbReference>
<evidence type="ECO:0000256" key="13">
    <source>
        <dbReference type="ARBA" id="ARBA00022840"/>
    </source>
</evidence>
<dbReference type="HOGENOM" id="CLU_004875_1_1_1"/>
<dbReference type="InterPro" id="IPR045133">
    <property type="entry name" value="IRE1/2-like"/>
</dbReference>
<sequence length="891" mass="100643">MTNLEIFFCFLCFFSFINSTSLVNKEHKKEGPTDALLTSESLIFISTLNGTLYAVHQSTGEIIWSLKEDPVLKIPINTGRGGPIFLANPKDGSLYSFKLGQDGLKKLPFTIPDLVSISPCKSNDGLLYTGYKKDSWFSVDLLTGSKVHVLNMDGPQEICPSNTASTIFIGRTEYTIVMFDGQSRQISWNATFMDYSSHVAMDAEPSSSSNNDDDLDIHHFASSSSGHLVTMDTVSGRVKWSHQFDSPVVGIYSLNSEHVLVTRSFHTMGLETLAHLSSNTVGESTEWVDNPTLYIGKNSVSAYALPSYVDDSTVTISPKTFGRPLLEGPDLKIPSNHSEFLNKKANQEADRNKEEGAKTVFLIGHHEVPDLSTRSNVDRLAVKLIEHKSQQPIIVKHPDDLDPYSLTNGNASFAINQSNAFDMSHDHYGYLTIVTIFNAVIFSCFMTFFRRLIATFHLVSFKVLHTRHAHTKHTTRSHTHTLTPLIKTFDLFYPLIKIEKISYNKNEVLGQGCNGTFVYSRGMFEGRHVAVKRLLNGNVDVANREVALLKESDYHPNVIRYFCMEQDQQFNYIALELCPFTLHDVIEMGLSASCDLDLRDVLKQMLSGIAHLHSLNIVHRDVKPQNVLLSCPTPSTKYRAMISDFGLCKKLLPNKNSVSKTTGATGTDGWIAPEMFSTNPKTMTKAVDVFSCGCVIHYVLSMGVHPFGDAINRQANIMKTSFNFDSLTGEDRETAKNLIKSMIDQTPEKRPTISQTLKHPLFWSKYRQLSFFEEVSDRLEKKPDDDIYVIRLESNGMKVVHFDWTKKISSDFIADMRKFRTYKRHSVRDLLRVIRNKKHHYRDLSAELKESIGSIPDGYVSYFTSRFPLLLMHTYDAMEMLKDDQALAPFY</sequence>
<dbReference type="InterPro" id="IPR011009">
    <property type="entry name" value="Kinase-like_dom_sf"/>
</dbReference>
<dbReference type="FunFam" id="2.130.10.10:FF:002119">
    <property type="entry name" value="Serine/threonine-protein kinase/endoribonuclease ire-1"/>
    <property type="match status" value="1"/>
</dbReference>
<dbReference type="InterPro" id="IPR000719">
    <property type="entry name" value="Prot_kinase_dom"/>
</dbReference>
<dbReference type="InterPro" id="IPR038357">
    <property type="entry name" value="KEN_sf"/>
</dbReference>
<dbReference type="GeneID" id="20195668"/>
<evidence type="ECO:0000256" key="1">
    <source>
        <dbReference type="ARBA" id="ARBA00001946"/>
    </source>
</evidence>
<gene>
    <name evidence="24" type="primary">20195668</name>
    <name evidence="23" type="ORF">HELRODRAFT_116619</name>
</gene>
<dbReference type="InterPro" id="IPR015943">
    <property type="entry name" value="WD40/YVTN_repeat-like_dom_sf"/>
</dbReference>
<comment type="catalytic activity">
    <reaction evidence="17">
        <text>L-threonyl-[protein] + ATP = O-phospho-L-threonyl-[protein] + ADP + H(+)</text>
        <dbReference type="Rhea" id="RHEA:46608"/>
        <dbReference type="Rhea" id="RHEA-COMP:11060"/>
        <dbReference type="Rhea" id="RHEA-COMP:11605"/>
        <dbReference type="ChEBI" id="CHEBI:15378"/>
        <dbReference type="ChEBI" id="CHEBI:30013"/>
        <dbReference type="ChEBI" id="CHEBI:30616"/>
        <dbReference type="ChEBI" id="CHEBI:61977"/>
        <dbReference type="ChEBI" id="CHEBI:456216"/>
        <dbReference type="EC" id="2.7.11.1"/>
    </reaction>
</comment>
<evidence type="ECO:0000256" key="12">
    <source>
        <dbReference type="ARBA" id="ARBA00022824"/>
    </source>
</evidence>
<dbReference type="Gene3D" id="1.10.510.10">
    <property type="entry name" value="Transferase(Phosphotransferase) domain 1"/>
    <property type="match status" value="1"/>
</dbReference>
<comment type="subcellular location">
    <subcellularLocation>
        <location evidence="2">Endoplasmic reticulum membrane</location>
        <topology evidence="2">Single-pass type I membrane protein</topology>
    </subcellularLocation>
</comment>
<dbReference type="SMART" id="SM00564">
    <property type="entry name" value="PQQ"/>
    <property type="match status" value="4"/>
</dbReference>
<evidence type="ECO:0000256" key="3">
    <source>
        <dbReference type="ARBA" id="ARBA00012513"/>
    </source>
</evidence>
<dbReference type="SUPFAM" id="SSF56112">
    <property type="entry name" value="Protein kinase-like (PK-like)"/>
    <property type="match status" value="1"/>
</dbReference>
<dbReference type="CDD" id="cd10422">
    <property type="entry name" value="RNase_Ire1"/>
    <property type="match status" value="1"/>
</dbReference>
<keyword evidence="12" id="KW-0256">Endoplasmic reticulum</keyword>
<evidence type="ECO:0000256" key="15">
    <source>
        <dbReference type="ARBA" id="ARBA00023136"/>
    </source>
</evidence>
<dbReference type="CDD" id="cd09769">
    <property type="entry name" value="Luminal_IRE1"/>
    <property type="match status" value="1"/>
</dbReference>
<dbReference type="SUPFAM" id="SSF50998">
    <property type="entry name" value="Quinoprotein alcohol dehydrogenase-like"/>
    <property type="match status" value="1"/>
</dbReference>
<keyword evidence="16" id="KW-0511">Multifunctional enzyme</keyword>
<keyword evidence="15 19" id="KW-0472">Membrane</keyword>
<dbReference type="GO" id="GO:0036498">
    <property type="term" value="P:IRE1-mediated unfolded protein response"/>
    <property type="evidence" value="ECO:0000318"/>
    <property type="project" value="GO_Central"/>
</dbReference>
<dbReference type="GO" id="GO:0070059">
    <property type="term" value="P:intrinsic apoptotic signaling pathway in response to endoplasmic reticulum stress"/>
    <property type="evidence" value="ECO:0000318"/>
    <property type="project" value="GO_Central"/>
</dbReference>
<dbReference type="FunFam" id="1.20.1440.180:FF:000001">
    <property type="entry name" value="Serine/threonine-protein kinase/endoribonuclease IRE1"/>
    <property type="match status" value="1"/>
</dbReference>
<organism evidence="24 25">
    <name type="scientific">Helobdella robusta</name>
    <name type="common">Californian leech</name>
    <dbReference type="NCBI Taxonomy" id="6412"/>
    <lineage>
        <taxon>Eukaryota</taxon>
        <taxon>Metazoa</taxon>
        <taxon>Spiralia</taxon>
        <taxon>Lophotrochozoa</taxon>
        <taxon>Annelida</taxon>
        <taxon>Clitellata</taxon>
        <taxon>Hirudinea</taxon>
        <taxon>Rhynchobdellida</taxon>
        <taxon>Glossiphoniidae</taxon>
        <taxon>Helobdella</taxon>
    </lineage>
</organism>
<dbReference type="EMBL" id="AMQM01008447">
    <property type="status" value="NOT_ANNOTATED_CDS"/>
    <property type="molecule type" value="Genomic_DNA"/>
</dbReference>